<evidence type="ECO:0000256" key="3">
    <source>
        <dbReference type="ARBA" id="ARBA00022989"/>
    </source>
</evidence>
<gene>
    <name evidence="8" type="ORF">B1400_0025</name>
</gene>
<keyword evidence="9" id="KW-1185">Reference proteome</keyword>
<dbReference type="AlphaFoldDB" id="A0A2A2EMG4"/>
<evidence type="ECO:0000259" key="7">
    <source>
        <dbReference type="Pfam" id="PF05154"/>
    </source>
</evidence>
<dbReference type="InterPro" id="IPR007829">
    <property type="entry name" value="TM2"/>
</dbReference>
<dbReference type="GO" id="GO:0016020">
    <property type="term" value="C:membrane"/>
    <property type="evidence" value="ECO:0007669"/>
    <property type="project" value="UniProtKB-SubCell"/>
</dbReference>
<dbReference type="EMBL" id="MVOG01000002">
    <property type="protein sequence ID" value="PAU70221.1"/>
    <property type="molecule type" value="Genomic_DNA"/>
</dbReference>
<dbReference type="OrthoDB" id="2004788at2"/>
<keyword evidence="2 6" id="KW-0812">Transmembrane</keyword>
<dbReference type="RefSeq" id="WP_095612486.1">
    <property type="nucleotide sequence ID" value="NZ_MVOG01000002.1"/>
</dbReference>
<feature type="compositionally biased region" description="Low complexity" evidence="5">
    <location>
        <begin position="1"/>
        <end position="22"/>
    </location>
</feature>
<evidence type="ECO:0000313" key="9">
    <source>
        <dbReference type="Proteomes" id="UP000217986"/>
    </source>
</evidence>
<accession>A0A2A2EMG4</accession>
<dbReference type="Proteomes" id="UP000217986">
    <property type="component" value="Unassembled WGS sequence"/>
</dbReference>
<feature type="compositionally biased region" description="Low complexity" evidence="5">
    <location>
        <begin position="95"/>
        <end position="113"/>
    </location>
</feature>
<reference evidence="8 9" key="1">
    <citation type="journal article" date="2017" name="ISME J.">
        <title>Unveiling bifidobacterial biogeography across the mammalian branch of the tree of life.</title>
        <authorList>
            <person name="Milani C."/>
            <person name="Mangifesta M."/>
            <person name="Mancabelli L."/>
            <person name="Lugli G.A."/>
            <person name="James K."/>
            <person name="Duranti S."/>
            <person name="Turroni F."/>
            <person name="Ferrario C."/>
            <person name="Ossiprandi M.C."/>
            <person name="van Sinderen D."/>
            <person name="Ventura M."/>
        </authorList>
    </citation>
    <scope>NUCLEOTIDE SEQUENCE [LARGE SCALE GENOMIC DNA]</scope>
    <source>
        <strain evidence="8 9">70</strain>
    </source>
</reference>
<keyword evidence="3 6" id="KW-1133">Transmembrane helix</keyword>
<feature type="region of interest" description="Disordered" evidence="5">
    <location>
        <begin position="90"/>
        <end position="113"/>
    </location>
</feature>
<evidence type="ECO:0000256" key="4">
    <source>
        <dbReference type="ARBA" id="ARBA00023136"/>
    </source>
</evidence>
<feature type="domain" description="TM2" evidence="7">
    <location>
        <begin position="200"/>
        <end position="245"/>
    </location>
</feature>
<feature type="compositionally biased region" description="Polar residues" evidence="5">
    <location>
        <begin position="35"/>
        <end position="48"/>
    </location>
</feature>
<organism evidence="8 9">
    <name type="scientific">Bifidobacterium italicum</name>
    <dbReference type="NCBI Taxonomy" id="1960968"/>
    <lineage>
        <taxon>Bacteria</taxon>
        <taxon>Bacillati</taxon>
        <taxon>Actinomycetota</taxon>
        <taxon>Actinomycetes</taxon>
        <taxon>Bifidobacteriales</taxon>
        <taxon>Bifidobacteriaceae</taxon>
        <taxon>Bifidobacterium</taxon>
    </lineage>
</organism>
<evidence type="ECO:0000256" key="5">
    <source>
        <dbReference type="SAM" id="MobiDB-lite"/>
    </source>
</evidence>
<keyword evidence="4 6" id="KW-0472">Membrane</keyword>
<sequence length="280" mass="28976">MTQPQTNPDNPTNPTDPDNLNDASADLQADPQTVAFEQTSVTDPATGDTVTETIATEDVADATVTEAISDASSSAATAFDMAPDGAQATFGNPSAYGAPTTTDTPTSATTDTSTAAYAQTSAQTVDSMGNPYTAAPTSSPYGQPSTDAFTDHTMPADAYSTPTYAASGYAAPGSAQQPAYGAPNGAQPAYAAPTTYYVARNKILAGLLALFFGMFGIHNFYLGYTGRGIAQLLLTVLGWIVLGLGPLAALIWSWIEGVRILTSDYGTPEHRDARGVELMD</sequence>
<evidence type="ECO:0000256" key="1">
    <source>
        <dbReference type="ARBA" id="ARBA00004141"/>
    </source>
</evidence>
<feature type="transmembrane region" description="Helical" evidence="6">
    <location>
        <begin position="233"/>
        <end position="255"/>
    </location>
</feature>
<dbReference type="Pfam" id="PF05154">
    <property type="entry name" value="TM2"/>
    <property type="match status" value="1"/>
</dbReference>
<feature type="transmembrane region" description="Helical" evidence="6">
    <location>
        <begin position="203"/>
        <end position="221"/>
    </location>
</feature>
<evidence type="ECO:0000256" key="6">
    <source>
        <dbReference type="SAM" id="Phobius"/>
    </source>
</evidence>
<name>A0A2A2EMG4_9BIFI</name>
<proteinExistence type="predicted"/>
<comment type="subcellular location">
    <subcellularLocation>
        <location evidence="1">Membrane</location>
        <topology evidence="1">Multi-pass membrane protein</topology>
    </subcellularLocation>
</comment>
<evidence type="ECO:0000256" key="2">
    <source>
        <dbReference type="ARBA" id="ARBA00022692"/>
    </source>
</evidence>
<feature type="region of interest" description="Disordered" evidence="5">
    <location>
        <begin position="1"/>
        <end position="48"/>
    </location>
</feature>
<evidence type="ECO:0000313" key="8">
    <source>
        <dbReference type="EMBL" id="PAU70221.1"/>
    </source>
</evidence>
<protein>
    <submittedName>
        <fullName evidence="8">TM2 domain-containing protein</fullName>
    </submittedName>
</protein>
<feature type="region of interest" description="Disordered" evidence="5">
    <location>
        <begin position="127"/>
        <end position="146"/>
    </location>
</feature>
<comment type="caution">
    <text evidence="8">The sequence shown here is derived from an EMBL/GenBank/DDBJ whole genome shotgun (WGS) entry which is preliminary data.</text>
</comment>
<feature type="compositionally biased region" description="Polar residues" evidence="5">
    <location>
        <begin position="135"/>
        <end position="146"/>
    </location>
</feature>